<dbReference type="Proteomes" id="UP000054383">
    <property type="component" value="Unassembled WGS sequence"/>
</dbReference>
<evidence type="ECO:0000256" key="5">
    <source>
        <dbReference type="SAM" id="MobiDB-lite"/>
    </source>
</evidence>
<proteinExistence type="predicted"/>
<sequence length="546" mass="62942">MSTRSSSSGRDGHAAPRGSHTEHFLPISQHDTFRERIRGKNLDNVLPHSIEAGDSYYIGDVYASPGRKQPWEIDDQNMPYLKYIKSLSASWPVLSYLASWMEVTTSPVKWKHLSKAGRDKRASRARLEVIKFPKDASEEPERISICNIDQLRKLMTEPTFDPHPEHSMLFILEDISRDVIELFGSTYDIDPLFWRGQISDYLWFNTRDPWVELDDLPHISRGRSFYQFRYVHPRYFKSQNSKLRATEEAGRMNVLRRLDADGINTYVVDAEDSEVWILIVDPSFKEGYPLWGQGYNLDIPPSFASKLAPSAPQNSLLDAVTHWTMKIGMQNIDKLHQQPETFAIAMLSIIAKEWLTVKEYMSTRLAQIEWELEVPDFRGNGKFYGLGVTLKRLHPFRRNLPVYRKWVSAVLDHILSNEKIPSDGQKCHQLAHLREDFLRILNEIDAIQTRVQDMVSVVTAIMSIEEAKRSAEQTSSLARLTYLAVVFVPLSFVSSFLSMTPDVEGLRGTFWLFFVLAVPLTIFALSVTHWVYIKRWLSKKSRGRGL</sequence>
<accession>A0A0U1LVZ7</accession>
<dbReference type="OrthoDB" id="3231000at2759"/>
<keyword evidence="2 6" id="KW-0812">Transmembrane</keyword>
<keyword evidence="3 6" id="KW-1133">Transmembrane helix</keyword>
<dbReference type="OMA" id="PYLAHIK"/>
<comment type="subcellular location">
    <subcellularLocation>
        <location evidence="1">Membrane</location>
        <topology evidence="1">Multi-pass membrane protein</topology>
    </subcellularLocation>
</comment>
<evidence type="ECO:0000256" key="2">
    <source>
        <dbReference type="ARBA" id="ARBA00022692"/>
    </source>
</evidence>
<dbReference type="SUPFAM" id="SSF144083">
    <property type="entry name" value="Magnesium transport protein CorA, transmembrane region"/>
    <property type="match status" value="1"/>
</dbReference>
<dbReference type="AlphaFoldDB" id="A0A0U1LVZ7"/>
<dbReference type="EMBL" id="CVMT01000003">
    <property type="protein sequence ID" value="CRG87385.1"/>
    <property type="molecule type" value="Genomic_DNA"/>
</dbReference>
<dbReference type="Pfam" id="PF01544">
    <property type="entry name" value="CorA"/>
    <property type="match status" value="1"/>
</dbReference>
<feature type="transmembrane region" description="Helical" evidence="6">
    <location>
        <begin position="510"/>
        <end position="532"/>
    </location>
</feature>
<evidence type="ECO:0000256" key="1">
    <source>
        <dbReference type="ARBA" id="ARBA00004141"/>
    </source>
</evidence>
<gene>
    <name evidence="7" type="ORF">PISL3812_04402</name>
</gene>
<keyword evidence="8" id="KW-1185">Reference proteome</keyword>
<dbReference type="STRING" id="28573.A0A0U1LVZ7"/>
<dbReference type="InterPro" id="IPR045863">
    <property type="entry name" value="CorA_TM1_TM2"/>
</dbReference>
<protein>
    <submittedName>
        <fullName evidence="7">1,4-alpha-glucan branching enzyme GlgB</fullName>
    </submittedName>
</protein>
<dbReference type="InterPro" id="IPR002523">
    <property type="entry name" value="MgTranspt_CorA/ZnTranspt_ZntB"/>
</dbReference>
<feature type="compositionally biased region" description="Basic and acidic residues" evidence="5">
    <location>
        <begin position="10"/>
        <end position="23"/>
    </location>
</feature>
<evidence type="ECO:0000256" key="6">
    <source>
        <dbReference type="SAM" id="Phobius"/>
    </source>
</evidence>
<dbReference type="GO" id="GO:0046873">
    <property type="term" value="F:metal ion transmembrane transporter activity"/>
    <property type="evidence" value="ECO:0007669"/>
    <property type="project" value="InterPro"/>
</dbReference>
<feature type="transmembrane region" description="Helical" evidence="6">
    <location>
        <begin position="477"/>
        <end position="498"/>
    </location>
</feature>
<keyword evidence="4 6" id="KW-0472">Membrane</keyword>
<evidence type="ECO:0000313" key="8">
    <source>
        <dbReference type="Proteomes" id="UP000054383"/>
    </source>
</evidence>
<dbReference type="GO" id="GO:0016020">
    <property type="term" value="C:membrane"/>
    <property type="evidence" value="ECO:0007669"/>
    <property type="project" value="UniProtKB-SubCell"/>
</dbReference>
<name>A0A0U1LVZ7_TALIS</name>
<reference evidence="7 8" key="1">
    <citation type="submission" date="2015-04" db="EMBL/GenBank/DDBJ databases">
        <authorList>
            <person name="Syromyatnikov M.Y."/>
            <person name="Popov V.N."/>
        </authorList>
    </citation>
    <scope>NUCLEOTIDE SEQUENCE [LARGE SCALE GENOMIC DNA]</scope>
    <source>
        <strain evidence="7">WF-38-12</strain>
    </source>
</reference>
<dbReference type="Gene3D" id="1.20.58.340">
    <property type="entry name" value="Magnesium transport protein CorA, transmembrane region"/>
    <property type="match status" value="1"/>
</dbReference>
<evidence type="ECO:0000256" key="4">
    <source>
        <dbReference type="ARBA" id="ARBA00023136"/>
    </source>
</evidence>
<feature type="region of interest" description="Disordered" evidence="5">
    <location>
        <begin position="1"/>
        <end position="25"/>
    </location>
</feature>
<evidence type="ECO:0000313" key="7">
    <source>
        <dbReference type="EMBL" id="CRG87385.1"/>
    </source>
</evidence>
<organism evidence="7 8">
    <name type="scientific">Talaromyces islandicus</name>
    <name type="common">Penicillium islandicum</name>
    <dbReference type="NCBI Taxonomy" id="28573"/>
    <lineage>
        <taxon>Eukaryota</taxon>
        <taxon>Fungi</taxon>
        <taxon>Dikarya</taxon>
        <taxon>Ascomycota</taxon>
        <taxon>Pezizomycotina</taxon>
        <taxon>Eurotiomycetes</taxon>
        <taxon>Eurotiomycetidae</taxon>
        <taxon>Eurotiales</taxon>
        <taxon>Trichocomaceae</taxon>
        <taxon>Talaromyces</taxon>
        <taxon>Talaromyces sect. Islandici</taxon>
    </lineage>
</organism>
<evidence type="ECO:0000256" key="3">
    <source>
        <dbReference type="ARBA" id="ARBA00022989"/>
    </source>
</evidence>